<evidence type="ECO:0008006" key="10">
    <source>
        <dbReference type="Google" id="ProtNLM"/>
    </source>
</evidence>
<comment type="subcellular location">
    <subcellularLocation>
        <location evidence="1">Membrane</location>
        <topology evidence="1">Single-pass membrane protein</topology>
    </subcellularLocation>
</comment>
<evidence type="ECO:0000256" key="6">
    <source>
        <dbReference type="SAM" id="Phobius"/>
    </source>
</evidence>
<feature type="region of interest" description="Disordered" evidence="5">
    <location>
        <begin position="114"/>
        <end position="162"/>
    </location>
</feature>
<dbReference type="EMBL" id="KV878587">
    <property type="protein sequence ID" value="OJJ58181.1"/>
    <property type="molecule type" value="Genomic_DNA"/>
</dbReference>
<evidence type="ECO:0000256" key="2">
    <source>
        <dbReference type="ARBA" id="ARBA00022692"/>
    </source>
</evidence>
<keyword evidence="9" id="KW-1185">Reference proteome</keyword>
<dbReference type="Proteomes" id="UP000184356">
    <property type="component" value="Unassembled WGS sequence"/>
</dbReference>
<feature type="compositionally biased region" description="Low complexity" evidence="5">
    <location>
        <begin position="120"/>
        <end position="147"/>
    </location>
</feature>
<dbReference type="AlphaFoldDB" id="A0A1L9TFM6"/>
<keyword evidence="2 6" id="KW-0812">Transmembrane</keyword>
<dbReference type="InterPro" id="IPR051694">
    <property type="entry name" value="Immunoregulatory_rcpt-like"/>
</dbReference>
<dbReference type="GO" id="GO:0016020">
    <property type="term" value="C:membrane"/>
    <property type="evidence" value="ECO:0007669"/>
    <property type="project" value="UniProtKB-SubCell"/>
</dbReference>
<evidence type="ECO:0000256" key="7">
    <source>
        <dbReference type="SAM" id="SignalP"/>
    </source>
</evidence>
<evidence type="ECO:0000313" key="8">
    <source>
        <dbReference type="EMBL" id="OJJ58181.1"/>
    </source>
</evidence>
<dbReference type="VEuPathDB" id="FungiDB:ASPSYDRAFT_90368"/>
<evidence type="ECO:0000313" key="9">
    <source>
        <dbReference type="Proteomes" id="UP000184356"/>
    </source>
</evidence>
<dbReference type="STRING" id="1036612.A0A1L9TFM6"/>
<dbReference type="PANTHER" id="PTHR15549">
    <property type="entry name" value="PAIRED IMMUNOGLOBULIN-LIKE TYPE 2 RECEPTOR"/>
    <property type="match status" value="1"/>
</dbReference>
<proteinExistence type="predicted"/>
<dbReference type="OrthoDB" id="3557178at2759"/>
<feature type="signal peptide" evidence="7">
    <location>
        <begin position="1"/>
        <end position="23"/>
    </location>
</feature>
<protein>
    <recommendedName>
        <fullName evidence="10">Mid2 domain-containing protein</fullName>
    </recommendedName>
</protein>
<reference evidence="9" key="1">
    <citation type="journal article" date="2017" name="Genome Biol.">
        <title>Comparative genomics reveals high biological diversity and specific adaptations in the industrially and medically important fungal genus Aspergillus.</title>
        <authorList>
            <person name="de Vries R.P."/>
            <person name="Riley R."/>
            <person name="Wiebenga A."/>
            <person name="Aguilar-Osorio G."/>
            <person name="Amillis S."/>
            <person name="Uchima C.A."/>
            <person name="Anderluh G."/>
            <person name="Asadollahi M."/>
            <person name="Askin M."/>
            <person name="Barry K."/>
            <person name="Battaglia E."/>
            <person name="Bayram O."/>
            <person name="Benocci T."/>
            <person name="Braus-Stromeyer S.A."/>
            <person name="Caldana C."/>
            <person name="Canovas D."/>
            <person name="Cerqueira G.C."/>
            <person name="Chen F."/>
            <person name="Chen W."/>
            <person name="Choi C."/>
            <person name="Clum A."/>
            <person name="Dos Santos R.A."/>
            <person name="Damasio A.R."/>
            <person name="Diallinas G."/>
            <person name="Emri T."/>
            <person name="Fekete E."/>
            <person name="Flipphi M."/>
            <person name="Freyberg S."/>
            <person name="Gallo A."/>
            <person name="Gournas C."/>
            <person name="Habgood R."/>
            <person name="Hainaut M."/>
            <person name="Harispe M.L."/>
            <person name="Henrissat B."/>
            <person name="Hilden K.S."/>
            <person name="Hope R."/>
            <person name="Hossain A."/>
            <person name="Karabika E."/>
            <person name="Karaffa L."/>
            <person name="Karanyi Z."/>
            <person name="Krasevec N."/>
            <person name="Kuo A."/>
            <person name="Kusch H."/>
            <person name="LaButti K."/>
            <person name="Lagendijk E.L."/>
            <person name="Lapidus A."/>
            <person name="Levasseur A."/>
            <person name="Lindquist E."/>
            <person name="Lipzen A."/>
            <person name="Logrieco A.F."/>
            <person name="MacCabe A."/>
            <person name="Maekelae M.R."/>
            <person name="Malavazi I."/>
            <person name="Melin P."/>
            <person name="Meyer V."/>
            <person name="Mielnichuk N."/>
            <person name="Miskei M."/>
            <person name="Molnar A.P."/>
            <person name="Mule G."/>
            <person name="Ngan C.Y."/>
            <person name="Orejas M."/>
            <person name="Orosz E."/>
            <person name="Ouedraogo J.P."/>
            <person name="Overkamp K.M."/>
            <person name="Park H.-S."/>
            <person name="Perrone G."/>
            <person name="Piumi F."/>
            <person name="Punt P.J."/>
            <person name="Ram A.F."/>
            <person name="Ramon A."/>
            <person name="Rauscher S."/>
            <person name="Record E."/>
            <person name="Riano-Pachon D.M."/>
            <person name="Robert V."/>
            <person name="Roehrig J."/>
            <person name="Ruller R."/>
            <person name="Salamov A."/>
            <person name="Salih N.S."/>
            <person name="Samson R.A."/>
            <person name="Sandor E."/>
            <person name="Sanguinetti M."/>
            <person name="Schuetze T."/>
            <person name="Sepcic K."/>
            <person name="Shelest E."/>
            <person name="Sherlock G."/>
            <person name="Sophianopoulou V."/>
            <person name="Squina F.M."/>
            <person name="Sun H."/>
            <person name="Susca A."/>
            <person name="Todd R.B."/>
            <person name="Tsang A."/>
            <person name="Unkles S.E."/>
            <person name="van de Wiele N."/>
            <person name="van Rossen-Uffink D."/>
            <person name="Oliveira J.V."/>
            <person name="Vesth T.C."/>
            <person name="Visser J."/>
            <person name="Yu J.-H."/>
            <person name="Zhou M."/>
            <person name="Andersen M.R."/>
            <person name="Archer D.B."/>
            <person name="Baker S.E."/>
            <person name="Benoit I."/>
            <person name="Brakhage A.A."/>
            <person name="Braus G.H."/>
            <person name="Fischer R."/>
            <person name="Frisvad J.C."/>
            <person name="Goldman G.H."/>
            <person name="Houbraken J."/>
            <person name="Oakley B."/>
            <person name="Pocsi I."/>
            <person name="Scazzocchio C."/>
            <person name="Seiboth B."/>
            <person name="vanKuyk P.A."/>
            <person name="Wortman J."/>
            <person name="Dyer P.S."/>
            <person name="Grigoriev I.V."/>
        </authorList>
    </citation>
    <scope>NUCLEOTIDE SEQUENCE [LARGE SCALE GENOMIC DNA]</scope>
    <source>
        <strain evidence="9">CBS 593.65</strain>
    </source>
</reference>
<dbReference type="GO" id="GO:0071944">
    <property type="term" value="C:cell periphery"/>
    <property type="evidence" value="ECO:0007669"/>
    <property type="project" value="UniProtKB-ARBA"/>
</dbReference>
<organism evidence="8 9">
    <name type="scientific">Aspergillus sydowii CBS 593.65</name>
    <dbReference type="NCBI Taxonomy" id="1036612"/>
    <lineage>
        <taxon>Eukaryota</taxon>
        <taxon>Fungi</taxon>
        <taxon>Dikarya</taxon>
        <taxon>Ascomycota</taxon>
        <taxon>Pezizomycotina</taxon>
        <taxon>Eurotiomycetes</taxon>
        <taxon>Eurotiomycetidae</taxon>
        <taxon>Eurotiales</taxon>
        <taxon>Aspergillaceae</taxon>
        <taxon>Aspergillus</taxon>
        <taxon>Aspergillus subgen. Nidulantes</taxon>
    </lineage>
</organism>
<keyword evidence="4 6" id="KW-0472">Membrane</keyword>
<dbReference type="RefSeq" id="XP_040701987.1">
    <property type="nucleotide sequence ID" value="XM_040852324.1"/>
</dbReference>
<evidence type="ECO:0000256" key="3">
    <source>
        <dbReference type="ARBA" id="ARBA00022989"/>
    </source>
</evidence>
<accession>A0A1L9TFM6</accession>
<gene>
    <name evidence="8" type="ORF">ASPSYDRAFT_90368</name>
</gene>
<dbReference type="GeneID" id="63768397"/>
<keyword evidence="3 6" id="KW-1133">Transmembrane helix</keyword>
<feature type="chain" id="PRO_5013290397" description="Mid2 domain-containing protein" evidence="7">
    <location>
        <begin position="24"/>
        <end position="263"/>
    </location>
</feature>
<evidence type="ECO:0000256" key="5">
    <source>
        <dbReference type="SAM" id="MobiDB-lite"/>
    </source>
</evidence>
<dbReference type="PANTHER" id="PTHR15549:SF26">
    <property type="entry name" value="AXIAL BUDDING PATTERN PROTEIN 2-RELATED"/>
    <property type="match status" value="1"/>
</dbReference>
<feature type="transmembrane region" description="Helical" evidence="6">
    <location>
        <begin position="165"/>
        <end position="188"/>
    </location>
</feature>
<evidence type="ECO:0000256" key="1">
    <source>
        <dbReference type="ARBA" id="ARBA00004167"/>
    </source>
</evidence>
<sequence length="263" mass="27161">MWTLFGRISLLVTLAGIVSVNLAQDSTPTRTAKNGSLIGWFLAPSSTQKLTASDVWITKDDYAGACSTSDVDQCSLPTACSANTLTWDNGAMAVCASQYSCVTFTIFETSPAGLPSASNDPASTTGTATTDTATTTTSTTEGTPTSTDDSEEAGSESETSSGQGWIAGAVIGPVAGAAIIGAAVFFYLRSKKHLLAAPVQQVYYQGPYYGAPAAPKNTISLGTSELANAQYPNGPTGAATEIQGFPVAEMPSTRQAHELSSRW</sequence>
<name>A0A1L9TFM6_9EURO</name>
<keyword evidence="7" id="KW-0732">Signal</keyword>
<evidence type="ECO:0000256" key="4">
    <source>
        <dbReference type="ARBA" id="ARBA00023136"/>
    </source>
</evidence>